<sequence>MGGGEHPPTKVLVIGGSYAGLAATTTLLDLCRGKMSTGSISPEGLDTKSRFPINITLVDERDGFYHLIGSPLPLASESYSKKAWMKFCSLPALQVPNLKIIQGSITAVDCGRKVATIKTSSGGREEGYDYLIAASGLRRVFPVVPQSLSEKAYLQEVKEQVENIKSSKETIVVIGGGAVGIEMAAELKLVHPSKSVMLIHSHEKLLSAEPLPEDLKDKTLELLEEGGVGVLLGQRVTSAKEIKSVDGGKVYKVALGDGTELSASHVIWAISKAVPTTTYLPPTALDSNQLVKIDAKTNFTGGIPNSAHHFAVGDLVSWSGIKRCGAAMAMGHNAAFNIRQQLLEARTVKKAEFIEFPEIPPMIALAVGRKAISYSPNAGTEEGAEVMRNFFGDDLGLKICYDHLRLGVESSYSLAGK</sequence>
<dbReference type="GO" id="GO:0005737">
    <property type="term" value="C:cytoplasm"/>
    <property type="evidence" value="ECO:0007669"/>
    <property type="project" value="TreeGrafter"/>
</dbReference>
<dbReference type="PRINTS" id="PR00411">
    <property type="entry name" value="PNDRDTASEI"/>
</dbReference>
<dbReference type="PANTHER" id="PTHR43735">
    <property type="entry name" value="APOPTOSIS-INDUCING FACTOR 1"/>
    <property type="match status" value="1"/>
</dbReference>
<dbReference type="InterPro" id="IPR036188">
    <property type="entry name" value="FAD/NAD-bd_sf"/>
</dbReference>
<dbReference type="AlphaFoldDB" id="A0A2J6TXB3"/>
<name>A0A2J6TXB3_9HELO</name>
<proteinExistence type="predicted"/>
<dbReference type="Pfam" id="PF07992">
    <property type="entry name" value="Pyr_redox_2"/>
    <property type="match status" value="1"/>
</dbReference>
<evidence type="ECO:0000313" key="3">
    <source>
        <dbReference type="Proteomes" id="UP000235371"/>
    </source>
</evidence>
<dbReference type="EMBL" id="KZ613740">
    <property type="protein sequence ID" value="PMD67664.1"/>
    <property type="molecule type" value="Genomic_DNA"/>
</dbReference>
<dbReference type="STRING" id="1095630.A0A2J6TXB3"/>
<organism evidence="2 3">
    <name type="scientific">Hyaloscypha bicolor E</name>
    <dbReference type="NCBI Taxonomy" id="1095630"/>
    <lineage>
        <taxon>Eukaryota</taxon>
        <taxon>Fungi</taxon>
        <taxon>Dikarya</taxon>
        <taxon>Ascomycota</taxon>
        <taxon>Pezizomycotina</taxon>
        <taxon>Leotiomycetes</taxon>
        <taxon>Helotiales</taxon>
        <taxon>Hyaloscyphaceae</taxon>
        <taxon>Hyaloscypha</taxon>
        <taxon>Hyaloscypha bicolor</taxon>
    </lineage>
</organism>
<protein>
    <submittedName>
        <fullName evidence="2">FAD/NAD(P)-binding domain-containing protein</fullName>
    </submittedName>
</protein>
<dbReference type="GO" id="GO:0050660">
    <property type="term" value="F:flavin adenine dinucleotide binding"/>
    <property type="evidence" value="ECO:0007669"/>
    <property type="project" value="TreeGrafter"/>
</dbReference>
<accession>A0A2J6TXB3</accession>
<dbReference type="Proteomes" id="UP000235371">
    <property type="component" value="Unassembled WGS sequence"/>
</dbReference>
<dbReference type="OrthoDB" id="202203at2759"/>
<dbReference type="GeneID" id="36581659"/>
<evidence type="ECO:0000313" key="2">
    <source>
        <dbReference type="EMBL" id="PMD67664.1"/>
    </source>
</evidence>
<reference evidence="2 3" key="1">
    <citation type="submission" date="2016-04" db="EMBL/GenBank/DDBJ databases">
        <title>A degradative enzymes factory behind the ericoid mycorrhizal symbiosis.</title>
        <authorList>
            <consortium name="DOE Joint Genome Institute"/>
            <person name="Martino E."/>
            <person name="Morin E."/>
            <person name="Grelet G."/>
            <person name="Kuo A."/>
            <person name="Kohler A."/>
            <person name="Daghino S."/>
            <person name="Barry K."/>
            <person name="Choi C."/>
            <person name="Cichocki N."/>
            <person name="Clum A."/>
            <person name="Copeland A."/>
            <person name="Hainaut M."/>
            <person name="Haridas S."/>
            <person name="Labutti K."/>
            <person name="Lindquist E."/>
            <person name="Lipzen A."/>
            <person name="Khouja H.-R."/>
            <person name="Murat C."/>
            <person name="Ohm R."/>
            <person name="Olson A."/>
            <person name="Spatafora J."/>
            <person name="Veneault-Fourrey C."/>
            <person name="Henrissat B."/>
            <person name="Grigoriev I."/>
            <person name="Martin F."/>
            <person name="Perotto S."/>
        </authorList>
    </citation>
    <scope>NUCLEOTIDE SEQUENCE [LARGE SCALE GENOMIC DNA]</scope>
    <source>
        <strain evidence="2 3">E</strain>
    </source>
</reference>
<gene>
    <name evidence="2" type="ORF">K444DRAFT_515233</name>
</gene>
<dbReference type="RefSeq" id="XP_024744568.1">
    <property type="nucleotide sequence ID" value="XM_024873579.1"/>
</dbReference>
<dbReference type="InterPro" id="IPR023753">
    <property type="entry name" value="FAD/NAD-binding_dom"/>
</dbReference>
<dbReference type="InParanoid" id="A0A2J6TXB3"/>
<dbReference type="GO" id="GO:0004174">
    <property type="term" value="F:electron-transferring-flavoprotein dehydrogenase activity"/>
    <property type="evidence" value="ECO:0007669"/>
    <property type="project" value="TreeGrafter"/>
</dbReference>
<keyword evidence="3" id="KW-1185">Reference proteome</keyword>
<evidence type="ECO:0000259" key="1">
    <source>
        <dbReference type="Pfam" id="PF07992"/>
    </source>
</evidence>
<dbReference type="Gene3D" id="3.50.50.100">
    <property type="match status" value="1"/>
</dbReference>
<dbReference type="SUPFAM" id="SSF51905">
    <property type="entry name" value="FAD/NAD(P)-binding domain"/>
    <property type="match status" value="1"/>
</dbReference>
<dbReference type="PRINTS" id="PR00368">
    <property type="entry name" value="FADPNR"/>
</dbReference>
<dbReference type="PANTHER" id="PTHR43735:SF24">
    <property type="entry name" value="NUCLEOTIDE-DISULPHIDE OXIDOREDUCTASE AMID-LIKE, PUTATIVE (AFU_ORTHOLOGUE AFUA_1G17180)-RELATED"/>
    <property type="match status" value="1"/>
</dbReference>
<feature type="domain" description="FAD/NAD(P)-binding" evidence="1">
    <location>
        <begin position="10"/>
        <end position="331"/>
    </location>
</feature>